<accession>A0A437J8Y4</accession>
<dbReference type="EMBL" id="RZUL01000002">
    <property type="protein sequence ID" value="RVT41956.1"/>
    <property type="molecule type" value="Genomic_DNA"/>
</dbReference>
<gene>
    <name evidence="1" type="ORF">ENE74_06805</name>
</gene>
<evidence type="ECO:0000313" key="2">
    <source>
        <dbReference type="Proteomes" id="UP000282977"/>
    </source>
</evidence>
<organism evidence="1 2">
    <name type="scientific">Sphingobium algorifonticola</name>
    <dbReference type="NCBI Taxonomy" id="2008318"/>
    <lineage>
        <taxon>Bacteria</taxon>
        <taxon>Pseudomonadati</taxon>
        <taxon>Pseudomonadota</taxon>
        <taxon>Alphaproteobacteria</taxon>
        <taxon>Sphingomonadales</taxon>
        <taxon>Sphingomonadaceae</taxon>
        <taxon>Sphingobium</taxon>
    </lineage>
</organism>
<reference evidence="1 2" key="1">
    <citation type="submission" date="2019-01" db="EMBL/GenBank/DDBJ databases">
        <authorList>
            <person name="Chen W.-M."/>
        </authorList>
    </citation>
    <scope>NUCLEOTIDE SEQUENCE [LARGE SCALE GENOMIC DNA]</scope>
    <source>
        <strain evidence="1 2">TLA-22</strain>
    </source>
</reference>
<proteinExistence type="predicted"/>
<name>A0A437J8Y4_9SPHN</name>
<dbReference type="AlphaFoldDB" id="A0A437J8Y4"/>
<evidence type="ECO:0000313" key="1">
    <source>
        <dbReference type="EMBL" id="RVT41956.1"/>
    </source>
</evidence>
<protein>
    <submittedName>
        <fullName evidence="1">Uncharacterized protein</fullName>
    </submittedName>
</protein>
<sequence>MEAFDLERWGVSTTDDIVLQESSTVLENDIRAVPGLSELLHDDWTAIIVGHHMINGVMRKFDQPVFLRICDGEIGQMLSNLRGKDEPYMFFQLMRPDEPRPLDATPERFLEAAGWEVLNDSDHMLFWKAWEEAGRKWIE</sequence>
<comment type="caution">
    <text evidence="1">The sequence shown here is derived from an EMBL/GenBank/DDBJ whole genome shotgun (WGS) entry which is preliminary data.</text>
</comment>
<dbReference type="RefSeq" id="WP_127690128.1">
    <property type="nucleotide sequence ID" value="NZ_RZUL01000002.1"/>
</dbReference>
<dbReference type="OrthoDB" id="7480381at2"/>
<dbReference type="Proteomes" id="UP000282977">
    <property type="component" value="Unassembled WGS sequence"/>
</dbReference>
<keyword evidence="2" id="KW-1185">Reference proteome</keyword>